<keyword evidence="7" id="KW-1185">Reference proteome</keyword>
<dbReference type="Pfam" id="PF16211">
    <property type="entry name" value="Histone_H2A_C"/>
    <property type="match status" value="1"/>
</dbReference>
<keyword evidence="2 4" id="KW-0158">Chromosome</keyword>
<name>A0A9Q0N4S8_9DIPT</name>
<gene>
    <name evidence="6" type="ORF">Bhyg_08433</name>
</gene>
<comment type="subcellular location">
    <subcellularLocation>
        <location evidence="1">Chromosome</location>
    </subcellularLocation>
    <subcellularLocation>
        <location evidence="4">Nucleus</location>
    </subcellularLocation>
</comment>
<dbReference type="EMBL" id="WJQU01000002">
    <property type="protein sequence ID" value="KAJ6643471.1"/>
    <property type="molecule type" value="Genomic_DNA"/>
</dbReference>
<accession>A0A9Q0N4S8</accession>
<evidence type="ECO:0000256" key="3">
    <source>
        <dbReference type="ARBA" id="ARBA00023269"/>
    </source>
</evidence>
<dbReference type="CDD" id="cd00074">
    <property type="entry name" value="HFD_H2A"/>
    <property type="match status" value="1"/>
</dbReference>
<dbReference type="PRINTS" id="PR00620">
    <property type="entry name" value="HISTONEH2A"/>
</dbReference>
<dbReference type="GO" id="GO:0030527">
    <property type="term" value="F:structural constituent of chromatin"/>
    <property type="evidence" value="ECO:0007669"/>
    <property type="project" value="InterPro"/>
</dbReference>
<evidence type="ECO:0000259" key="5">
    <source>
        <dbReference type="Pfam" id="PF16211"/>
    </source>
</evidence>
<comment type="similarity">
    <text evidence="4">Belongs to the histone H2A family.</text>
</comment>
<proteinExistence type="inferred from homology"/>
<organism evidence="6 7">
    <name type="scientific">Pseudolycoriella hygida</name>
    <dbReference type="NCBI Taxonomy" id="35572"/>
    <lineage>
        <taxon>Eukaryota</taxon>
        <taxon>Metazoa</taxon>
        <taxon>Ecdysozoa</taxon>
        <taxon>Arthropoda</taxon>
        <taxon>Hexapoda</taxon>
        <taxon>Insecta</taxon>
        <taxon>Pterygota</taxon>
        <taxon>Neoptera</taxon>
        <taxon>Endopterygota</taxon>
        <taxon>Diptera</taxon>
        <taxon>Nematocera</taxon>
        <taxon>Sciaroidea</taxon>
        <taxon>Sciaridae</taxon>
        <taxon>Pseudolycoriella</taxon>
    </lineage>
</organism>
<comment type="subunit">
    <text evidence="4">The nucleosome is a histone octamer containing two molecules each of H2A, H2B, H3 and H4 assembled in one H3-H4 heterotetramer and two H2A-H2B heterodimers. The octamer wraps approximately 147 bp of DNA.</text>
</comment>
<feature type="domain" description="Histone H2A C-terminal" evidence="5">
    <location>
        <begin position="79"/>
        <end position="113"/>
    </location>
</feature>
<dbReference type="PANTHER" id="PTHR23430">
    <property type="entry name" value="HISTONE H2A"/>
    <property type="match status" value="1"/>
</dbReference>
<evidence type="ECO:0000313" key="6">
    <source>
        <dbReference type="EMBL" id="KAJ6643471.1"/>
    </source>
</evidence>
<dbReference type="OrthoDB" id="9419637at2759"/>
<dbReference type="InterPro" id="IPR009072">
    <property type="entry name" value="Histone-fold"/>
</dbReference>
<reference evidence="6" key="1">
    <citation type="submission" date="2022-07" db="EMBL/GenBank/DDBJ databases">
        <authorList>
            <person name="Trinca V."/>
            <person name="Uliana J.V.C."/>
            <person name="Torres T.T."/>
            <person name="Ward R.J."/>
            <person name="Monesi N."/>
        </authorList>
    </citation>
    <scope>NUCLEOTIDE SEQUENCE</scope>
    <source>
        <strain evidence="6">HSMRA1968</strain>
        <tissue evidence="6">Whole embryos</tissue>
    </source>
</reference>
<dbReference type="AlphaFoldDB" id="A0A9Q0N4S8"/>
<dbReference type="GO" id="GO:0046982">
    <property type="term" value="F:protein heterodimerization activity"/>
    <property type="evidence" value="ECO:0007669"/>
    <property type="project" value="InterPro"/>
</dbReference>
<dbReference type="GO" id="GO:0005634">
    <property type="term" value="C:nucleus"/>
    <property type="evidence" value="ECO:0007669"/>
    <property type="project" value="UniProtKB-SubCell"/>
</dbReference>
<dbReference type="GO" id="GO:0003677">
    <property type="term" value="F:DNA binding"/>
    <property type="evidence" value="ECO:0007669"/>
    <property type="project" value="UniProtKB-KW"/>
</dbReference>
<dbReference type="InterPro" id="IPR002119">
    <property type="entry name" value="Histone_H2A"/>
</dbReference>
<keyword evidence="4" id="KW-0539">Nucleus</keyword>
<dbReference type="SUPFAM" id="SSF47113">
    <property type="entry name" value="Histone-fold"/>
    <property type="match status" value="1"/>
</dbReference>
<evidence type="ECO:0000256" key="2">
    <source>
        <dbReference type="ARBA" id="ARBA00022454"/>
    </source>
</evidence>
<dbReference type="GO" id="GO:0000786">
    <property type="term" value="C:nucleosome"/>
    <property type="evidence" value="ECO:0007669"/>
    <property type="project" value="UniProtKB-KW"/>
</dbReference>
<dbReference type="InterPro" id="IPR032454">
    <property type="entry name" value="Histone_H2A_C"/>
</dbReference>
<protein>
    <recommendedName>
        <fullName evidence="4">Histone H2A</fullName>
    </recommendedName>
</protein>
<evidence type="ECO:0000256" key="4">
    <source>
        <dbReference type="RuleBase" id="RU003767"/>
    </source>
</evidence>
<keyword evidence="4" id="KW-0238">DNA-binding</keyword>
<sequence>MSVPLSRRAGLVFPVHQFRKKMKEQRVGKFVKKESAIYLAAVLEYLVAEVLEVSADLTWEIRKKRLIPRHIFLAIQADEELSKLCQNVTIMEGGVVPLIHQVLQSKKTNSSSKRNRKSTEN</sequence>
<dbReference type="Gene3D" id="1.10.20.10">
    <property type="entry name" value="Histone, subunit A"/>
    <property type="match status" value="1"/>
</dbReference>
<dbReference type="SMART" id="SM00414">
    <property type="entry name" value="H2A"/>
    <property type="match status" value="1"/>
</dbReference>
<comment type="caution">
    <text evidence="6">The sequence shown here is derived from an EMBL/GenBank/DDBJ whole genome shotgun (WGS) entry which is preliminary data.</text>
</comment>
<keyword evidence="3 4" id="KW-0544">Nucleosome core</keyword>
<evidence type="ECO:0000313" key="7">
    <source>
        <dbReference type="Proteomes" id="UP001151699"/>
    </source>
</evidence>
<evidence type="ECO:0000256" key="1">
    <source>
        <dbReference type="ARBA" id="ARBA00004286"/>
    </source>
</evidence>
<dbReference type="Proteomes" id="UP001151699">
    <property type="component" value="Chromosome B"/>
</dbReference>